<evidence type="ECO:0000313" key="3">
    <source>
        <dbReference type="Proteomes" id="UP000322634"/>
    </source>
</evidence>
<dbReference type="SUPFAM" id="SSF74650">
    <property type="entry name" value="Galactose mutarotase-like"/>
    <property type="match status" value="1"/>
</dbReference>
<comment type="caution">
    <text evidence="2">The sequence shown here is derived from an EMBL/GenBank/DDBJ whole genome shotgun (WGS) entry which is preliminary data.</text>
</comment>
<dbReference type="GO" id="GO:0006006">
    <property type="term" value="P:glucose metabolic process"/>
    <property type="evidence" value="ECO:0007669"/>
    <property type="project" value="TreeGrafter"/>
</dbReference>
<dbReference type="GO" id="GO:0030246">
    <property type="term" value="F:carbohydrate binding"/>
    <property type="evidence" value="ECO:0007669"/>
    <property type="project" value="InterPro"/>
</dbReference>
<proteinExistence type="predicted"/>
<organism evidence="2 3">
    <name type="scientific">Actinomadura syzygii</name>
    <dbReference type="NCBI Taxonomy" id="1427538"/>
    <lineage>
        <taxon>Bacteria</taxon>
        <taxon>Bacillati</taxon>
        <taxon>Actinomycetota</taxon>
        <taxon>Actinomycetes</taxon>
        <taxon>Streptosporangiales</taxon>
        <taxon>Thermomonosporaceae</taxon>
        <taxon>Actinomadura</taxon>
    </lineage>
</organism>
<dbReference type="GO" id="GO:0033499">
    <property type="term" value="P:galactose catabolic process via UDP-galactose, Leloir pathway"/>
    <property type="evidence" value="ECO:0007669"/>
    <property type="project" value="TreeGrafter"/>
</dbReference>
<dbReference type="Proteomes" id="UP000322634">
    <property type="component" value="Unassembled WGS sequence"/>
</dbReference>
<dbReference type="AlphaFoldDB" id="A0A5D0TZZ7"/>
<dbReference type="Pfam" id="PF01263">
    <property type="entry name" value="Aldose_epim"/>
    <property type="match status" value="1"/>
</dbReference>
<dbReference type="InterPro" id="IPR037480">
    <property type="entry name" value="YihR-like"/>
</dbReference>
<dbReference type="InterPro" id="IPR011013">
    <property type="entry name" value="Gal_mutarotase_sf_dom"/>
</dbReference>
<feature type="region of interest" description="Disordered" evidence="1">
    <location>
        <begin position="288"/>
        <end position="312"/>
    </location>
</feature>
<dbReference type="InterPro" id="IPR014718">
    <property type="entry name" value="GH-type_carb-bd"/>
</dbReference>
<dbReference type="RefSeq" id="WP_148353154.1">
    <property type="nucleotide sequence ID" value="NZ_JBHSBF010000011.1"/>
</dbReference>
<dbReference type="Gene3D" id="2.70.98.10">
    <property type="match status" value="1"/>
</dbReference>
<gene>
    <name evidence="2" type="ORF">FXF65_28640</name>
</gene>
<accession>A0A5D0TZZ7</accession>
<reference evidence="2 3" key="1">
    <citation type="submission" date="2019-08" db="EMBL/GenBank/DDBJ databases">
        <title>Actinomadura sp. nov. CYP1-5 isolated from mountain soil.</title>
        <authorList>
            <person name="Songsumanus A."/>
            <person name="Kuncharoen N."/>
            <person name="Kudo T."/>
            <person name="Yuki M."/>
            <person name="Igarashi Y."/>
            <person name="Tanasupawat S."/>
        </authorList>
    </citation>
    <scope>NUCLEOTIDE SEQUENCE [LARGE SCALE GENOMIC DNA]</scope>
    <source>
        <strain evidence="2 3">GKU157</strain>
    </source>
</reference>
<name>A0A5D0TZZ7_9ACTN</name>
<sequence length="312" mass="33703">MSGAITGEQYALSAGPYQAVVTEAGAALRELTYEGRPVVLPHGADEPAPAAYGQLLIPWPNRVDRGRYKFGGEAHQLDLSEPERGCALHGLVRWAPWRAAEDEPGRVRLAYRLLGAAGYPFRLDLEAEYALDAADGLTVRVTARNTGPVTAPYGHGAHPYLTVGEPIDDCAVTLRADRYLPVDDRKIPSGPSEDVTGTFYDLRTGPLLDGRRIDNAYAELNRDGEGRAWVILSGGGRTAQLWADEAHPWIEVYTGDDAPDPRHGLGVEPMTCPPNAFATGEGVRSLRPGDEFTGAWGIQAAQDGPRRTEQVP</sequence>
<dbReference type="PANTHER" id="PTHR10091">
    <property type="entry name" value="ALDOSE-1-EPIMERASE"/>
    <property type="match status" value="1"/>
</dbReference>
<dbReference type="CDD" id="cd09022">
    <property type="entry name" value="Aldose_epim_Ec_YihR"/>
    <property type="match status" value="1"/>
</dbReference>
<dbReference type="PANTHER" id="PTHR10091:SF0">
    <property type="entry name" value="GALACTOSE MUTAROTASE"/>
    <property type="match status" value="1"/>
</dbReference>
<evidence type="ECO:0000313" key="2">
    <source>
        <dbReference type="EMBL" id="TYC10945.1"/>
    </source>
</evidence>
<dbReference type="EMBL" id="VSFF01000011">
    <property type="protein sequence ID" value="TYC10945.1"/>
    <property type="molecule type" value="Genomic_DNA"/>
</dbReference>
<dbReference type="InterPro" id="IPR008183">
    <property type="entry name" value="Aldose_1/G6P_1-epimerase"/>
</dbReference>
<dbReference type="GO" id="GO:0004034">
    <property type="term" value="F:aldose 1-epimerase activity"/>
    <property type="evidence" value="ECO:0007669"/>
    <property type="project" value="TreeGrafter"/>
</dbReference>
<keyword evidence="3" id="KW-1185">Reference proteome</keyword>
<evidence type="ECO:0000256" key="1">
    <source>
        <dbReference type="SAM" id="MobiDB-lite"/>
    </source>
</evidence>
<dbReference type="OrthoDB" id="4739604at2"/>
<protein>
    <submittedName>
        <fullName evidence="2">Aldose 1-epimerase family protein</fullName>
    </submittedName>
</protein>